<evidence type="ECO:0000256" key="1">
    <source>
        <dbReference type="SAM" id="Phobius"/>
    </source>
</evidence>
<feature type="transmembrane region" description="Helical" evidence="1">
    <location>
        <begin position="76"/>
        <end position="103"/>
    </location>
</feature>
<keyword evidence="1" id="KW-0812">Transmembrane</keyword>
<keyword evidence="1" id="KW-0472">Membrane</keyword>
<gene>
    <name evidence="2" type="ORF">EDX97_05925</name>
</gene>
<dbReference type="AlphaFoldDB" id="A0A3N0I1H4"/>
<proteinExistence type="predicted"/>
<reference evidence="2 3" key="1">
    <citation type="submission" date="2018-11" db="EMBL/GenBank/DDBJ databases">
        <title>Clostridium sp. nov., a member of the family Erysipelotrichaceae isolated from pig faeces.</title>
        <authorList>
            <person name="Chang Y.-H."/>
        </authorList>
    </citation>
    <scope>NUCLEOTIDE SEQUENCE [LARGE SCALE GENOMIC DNA]</scope>
    <source>
        <strain evidence="2 3">YH-panp20</strain>
    </source>
</reference>
<organism evidence="2 3">
    <name type="scientific">Absicoccus porci</name>
    <dbReference type="NCBI Taxonomy" id="2486576"/>
    <lineage>
        <taxon>Bacteria</taxon>
        <taxon>Bacillati</taxon>
        <taxon>Bacillota</taxon>
        <taxon>Erysipelotrichia</taxon>
        <taxon>Erysipelotrichales</taxon>
        <taxon>Erysipelotrichaceae</taxon>
        <taxon>Absicoccus</taxon>
    </lineage>
</organism>
<keyword evidence="1" id="KW-1133">Transmembrane helix</keyword>
<comment type="caution">
    <text evidence="2">The sequence shown here is derived from an EMBL/GenBank/DDBJ whole genome shotgun (WGS) entry which is preliminary data.</text>
</comment>
<protein>
    <submittedName>
        <fullName evidence="2">Uncharacterized protein</fullName>
    </submittedName>
</protein>
<keyword evidence="3" id="KW-1185">Reference proteome</keyword>
<sequence length="175" mass="19592">MENNTIQSTEAKEYTYMTSLLTFYMKGKITVTGRSVKLTIPNTFLKFIPLGSRTYEPMISQISSVNNSFKLNAKPLFFGIIVVLGGISAISDSFLTGLILLLIGIGEIISAFETVMYITENSGRNIGVSALIFDKKTIEDARNEIQKYLLMRVDDTNSRMQTNRIVNAINNQNEQ</sequence>
<dbReference type="Proteomes" id="UP000276568">
    <property type="component" value="Unassembled WGS sequence"/>
</dbReference>
<name>A0A3N0I1H4_9FIRM</name>
<evidence type="ECO:0000313" key="2">
    <source>
        <dbReference type="EMBL" id="RNM30330.1"/>
    </source>
</evidence>
<dbReference type="RefSeq" id="WP_128520247.1">
    <property type="nucleotide sequence ID" value="NZ_RJQC01000002.1"/>
</dbReference>
<dbReference type="EMBL" id="RJQC01000002">
    <property type="protein sequence ID" value="RNM30330.1"/>
    <property type="molecule type" value="Genomic_DNA"/>
</dbReference>
<evidence type="ECO:0000313" key="3">
    <source>
        <dbReference type="Proteomes" id="UP000276568"/>
    </source>
</evidence>
<accession>A0A3N0I1H4</accession>
<dbReference type="OrthoDB" id="2085076at2"/>